<evidence type="ECO:0000313" key="4">
    <source>
        <dbReference type="EMBL" id="KAF8786497.1"/>
    </source>
</evidence>
<dbReference type="Pfam" id="PF01112">
    <property type="entry name" value="Asparaginase_2"/>
    <property type="match status" value="1"/>
</dbReference>
<feature type="active site" description="Nucleophile" evidence="2">
    <location>
        <position position="193"/>
    </location>
</feature>
<dbReference type="SUPFAM" id="SSF56235">
    <property type="entry name" value="N-terminal nucleophile aminohydrolases (Ntn hydrolases)"/>
    <property type="match status" value="1"/>
</dbReference>
<dbReference type="InterPro" id="IPR037464">
    <property type="entry name" value="Taspase1"/>
</dbReference>
<dbReference type="InterPro" id="IPR029055">
    <property type="entry name" value="Ntn_hydrolases_N"/>
</dbReference>
<dbReference type="EMBL" id="JABXBU010000015">
    <property type="protein sequence ID" value="KAF8786497.1"/>
    <property type="molecule type" value="Genomic_DNA"/>
</dbReference>
<dbReference type="InterPro" id="IPR000246">
    <property type="entry name" value="Peptidase_T2"/>
</dbReference>
<sequence>MMSGFIAVHVGAGYHGESLRPAYKKVCKQACRAATEMLQDGCDAVDAVTEAVSFLENCPLTNAGIGSNLSLAGTVECDAGIMDGASFDYGSVGALRNIKNPIQVAKKLVEVQKKGLLACGRIPPCTLVDKGALDWALYHGFKYTHMKDLLTKMSEKSFARNLHLLEMASLPVSDSSLSIDESEPSFKDELLDTVGAVCVDSFGNVSSAVSSGGLNMKHPGRLGQASIYGSGFWAQNSSEVNKPSVACSVSGAGEYLVKTMFAKECCDKLYEKYDCVSALQDVFKEKFLNSQYLRKIDYKIAGALTLKYYIQDNICEIDWAHNTRTMVLGYSSTKSRKPITQVSEQSRDNVSICGSGIILNG</sequence>
<name>A0A8T0F5U8_ARGBR</name>
<dbReference type="PANTHER" id="PTHR10188:SF8">
    <property type="entry name" value="THREONINE ASPARTASE 1"/>
    <property type="match status" value="1"/>
</dbReference>
<dbReference type="PANTHER" id="PTHR10188">
    <property type="entry name" value="L-ASPARAGINASE"/>
    <property type="match status" value="1"/>
</dbReference>
<keyword evidence="5" id="KW-1185">Reference proteome</keyword>
<organism evidence="4 5">
    <name type="scientific">Argiope bruennichi</name>
    <name type="common">Wasp spider</name>
    <name type="synonym">Aranea bruennichi</name>
    <dbReference type="NCBI Taxonomy" id="94029"/>
    <lineage>
        <taxon>Eukaryota</taxon>
        <taxon>Metazoa</taxon>
        <taxon>Ecdysozoa</taxon>
        <taxon>Arthropoda</taxon>
        <taxon>Chelicerata</taxon>
        <taxon>Arachnida</taxon>
        <taxon>Araneae</taxon>
        <taxon>Araneomorphae</taxon>
        <taxon>Entelegynae</taxon>
        <taxon>Araneoidea</taxon>
        <taxon>Araneidae</taxon>
        <taxon>Argiope</taxon>
    </lineage>
</organism>
<feature type="site" description="Cleavage; by autolysis" evidence="3">
    <location>
        <begin position="192"/>
        <end position="193"/>
    </location>
</feature>
<dbReference type="CDD" id="cd04514">
    <property type="entry name" value="Taspase1_like"/>
    <property type="match status" value="1"/>
</dbReference>
<evidence type="ECO:0000256" key="2">
    <source>
        <dbReference type="PIRSR" id="PIRSR600246-1"/>
    </source>
</evidence>
<evidence type="ECO:0000256" key="1">
    <source>
        <dbReference type="ARBA" id="ARBA00010872"/>
    </source>
</evidence>
<dbReference type="GO" id="GO:0051604">
    <property type="term" value="P:protein maturation"/>
    <property type="evidence" value="ECO:0007669"/>
    <property type="project" value="TreeGrafter"/>
</dbReference>
<dbReference type="GO" id="GO:0004298">
    <property type="term" value="F:threonine-type endopeptidase activity"/>
    <property type="evidence" value="ECO:0007669"/>
    <property type="project" value="InterPro"/>
</dbReference>
<evidence type="ECO:0000256" key="3">
    <source>
        <dbReference type="PIRSR" id="PIRSR600246-3"/>
    </source>
</evidence>
<comment type="similarity">
    <text evidence="1">Belongs to the Ntn-hydrolase family.</text>
</comment>
<dbReference type="Proteomes" id="UP000807504">
    <property type="component" value="Unassembled WGS sequence"/>
</dbReference>
<reference evidence="4" key="1">
    <citation type="journal article" date="2020" name="bioRxiv">
        <title>Chromosome-level reference genome of the European wasp spider Argiope bruennichi: a resource for studies on range expansion and evolutionary adaptation.</title>
        <authorList>
            <person name="Sheffer M.M."/>
            <person name="Hoppe A."/>
            <person name="Krehenwinkel H."/>
            <person name="Uhl G."/>
            <person name="Kuss A.W."/>
            <person name="Jensen L."/>
            <person name="Jensen C."/>
            <person name="Gillespie R.G."/>
            <person name="Hoff K.J."/>
            <person name="Prost S."/>
        </authorList>
    </citation>
    <scope>NUCLEOTIDE SEQUENCE</scope>
</reference>
<reference evidence="4" key="2">
    <citation type="submission" date="2020-06" db="EMBL/GenBank/DDBJ databases">
        <authorList>
            <person name="Sheffer M."/>
        </authorList>
    </citation>
    <scope>NUCLEOTIDE SEQUENCE</scope>
</reference>
<dbReference type="Gene3D" id="3.60.20.30">
    <property type="entry name" value="(Glycosyl)asparaginase"/>
    <property type="match status" value="1"/>
</dbReference>
<gene>
    <name evidence="4" type="ORF">HNY73_008200</name>
</gene>
<comment type="caution">
    <text evidence="4">The sequence shown here is derived from an EMBL/GenBank/DDBJ whole genome shotgun (WGS) entry which is preliminary data.</text>
</comment>
<evidence type="ECO:0000313" key="5">
    <source>
        <dbReference type="Proteomes" id="UP000807504"/>
    </source>
</evidence>
<dbReference type="GO" id="GO:0005737">
    <property type="term" value="C:cytoplasm"/>
    <property type="evidence" value="ECO:0007669"/>
    <property type="project" value="TreeGrafter"/>
</dbReference>
<proteinExistence type="inferred from homology"/>
<accession>A0A8T0F5U8</accession>
<protein>
    <submittedName>
        <fullName evidence="4">Threonine aspartase 1 like protein</fullName>
    </submittedName>
</protein>
<dbReference type="AlphaFoldDB" id="A0A8T0F5U8"/>